<dbReference type="GO" id="GO:0006493">
    <property type="term" value="P:protein O-linked glycosylation"/>
    <property type="evidence" value="ECO:0007669"/>
    <property type="project" value="TreeGrafter"/>
</dbReference>
<keyword evidence="3" id="KW-0808">Transferase</keyword>
<dbReference type="InterPro" id="IPR022751">
    <property type="entry name" value="Alpha_mannosyltransferase"/>
</dbReference>
<dbReference type="SUPFAM" id="SSF53448">
    <property type="entry name" value="Nucleotide-diphospho-sugar transferases"/>
    <property type="match status" value="1"/>
</dbReference>
<evidence type="ECO:0000256" key="3">
    <source>
        <dbReference type="ARBA" id="ARBA00022679"/>
    </source>
</evidence>
<keyword evidence="2" id="KW-0328">Glycosyltransferase</keyword>
<dbReference type="Pfam" id="PF11051">
    <property type="entry name" value="Mannosyl_trans3"/>
    <property type="match status" value="1"/>
</dbReference>
<dbReference type="AlphaFoldDB" id="A0A6C0HJA3"/>
<keyword evidence="5" id="KW-0735">Signal-anchor</keyword>
<evidence type="ECO:0000313" key="9">
    <source>
        <dbReference type="EMBL" id="QHT80450.1"/>
    </source>
</evidence>
<dbReference type="GO" id="GO:0005794">
    <property type="term" value="C:Golgi apparatus"/>
    <property type="evidence" value="ECO:0007669"/>
    <property type="project" value="TreeGrafter"/>
</dbReference>
<evidence type="ECO:0000256" key="2">
    <source>
        <dbReference type="ARBA" id="ARBA00022676"/>
    </source>
</evidence>
<protein>
    <recommendedName>
        <fullName evidence="10">Nucleotide-diphospho-sugar transferase domain-containing protein</fullName>
    </recommendedName>
</protein>
<sequence length="263" mass="31812">MGKGFIIAVPQKYEQLCYHNILKIRFHFKIDLPIEIWQIGDEITEKYKSLFSQITNLTFKNVCDYCTVPYHWQGFQIKAFILKHTELIEPILCDADILFHSNPLIIYDDINYLQTGTYFFRDLDKWKFHDLRKCSDKFQSIDFYNMRKQFVLSLLPNKSSFFPKEWDYLYKDEYPTYPVNEAYQESGVVFMNKHKLPDVVECVYELNKDHDYVYKFIWGDKETFWLACLFSNKKYYINDTYGYMSNENKLSHDYNGKLFFSQK</sequence>
<dbReference type="GO" id="GO:0000033">
    <property type="term" value="F:alpha-1,3-mannosyltransferase activity"/>
    <property type="evidence" value="ECO:0007669"/>
    <property type="project" value="TreeGrafter"/>
</dbReference>
<dbReference type="PANTHER" id="PTHR31392:SF1">
    <property type="entry name" value="ALPHA-1,3-MANNOSYLTRANSFERASE MNN1-RELATED"/>
    <property type="match status" value="1"/>
</dbReference>
<organism evidence="9">
    <name type="scientific">viral metagenome</name>
    <dbReference type="NCBI Taxonomy" id="1070528"/>
    <lineage>
        <taxon>unclassified sequences</taxon>
        <taxon>metagenomes</taxon>
        <taxon>organismal metagenomes</taxon>
    </lineage>
</organism>
<accession>A0A6C0HJA3</accession>
<keyword evidence="4" id="KW-0812">Transmembrane</keyword>
<dbReference type="EMBL" id="MN739969">
    <property type="protein sequence ID" value="QHT80450.1"/>
    <property type="molecule type" value="Genomic_DNA"/>
</dbReference>
<proteinExistence type="predicted"/>
<dbReference type="InterPro" id="IPR029044">
    <property type="entry name" value="Nucleotide-diphossugar_trans"/>
</dbReference>
<reference evidence="9" key="1">
    <citation type="journal article" date="2020" name="Nature">
        <title>Giant virus diversity and host interactions through global metagenomics.</title>
        <authorList>
            <person name="Schulz F."/>
            <person name="Roux S."/>
            <person name="Paez-Espino D."/>
            <person name="Jungbluth S."/>
            <person name="Walsh D.A."/>
            <person name="Denef V.J."/>
            <person name="McMahon K.D."/>
            <person name="Konstantinidis K.T."/>
            <person name="Eloe-Fadrosh E.A."/>
            <person name="Kyrpides N.C."/>
            <person name="Woyke T."/>
        </authorList>
    </citation>
    <scope>NUCLEOTIDE SEQUENCE</scope>
    <source>
        <strain evidence="9">GVMAG-M-3300023184-120</strain>
    </source>
</reference>
<comment type="subcellular location">
    <subcellularLocation>
        <location evidence="1">Membrane</location>
        <topology evidence="1">Single-pass type II membrane protein</topology>
    </subcellularLocation>
</comment>
<evidence type="ECO:0000256" key="6">
    <source>
        <dbReference type="ARBA" id="ARBA00022989"/>
    </source>
</evidence>
<keyword evidence="7" id="KW-0472">Membrane</keyword>
<name>A0A6C0HJA3_9ZZZZ</name>
<evidence type="ECO:0000256" key="1">
    <source>
        <dbReference type="ARBA" id="ARBA00004606"/>
    </source>
</evidence>
<evidence type="ECO:0000256" key="5">
    <source>
        <dbReference type="ARBA" id="ARBA00022968"/>
    </source>
</evidence>
<evidence type="ECO:0000256" key="7">
    <source>
        <dbReference type="ARBA" id="ARBA00023136"/>
    </source>
</evidence>
<dbReference type="GO" id="GO:0016020">
    <property type="term" value="C:membrane"/>
    <property type="evidence" value="ECO:0007669"/>
    <property type="project" value="UniProtKB-SubCell"/>
</dbReference>
<keyword evidence="8" id="KW-0325">Glycoprotein</keyword>
<evidence type="ECO:0000256" key="4">
    <source>
        <dbReference type="ARBA" id="ARBA00022692"/>
    </source>
</evidence>
<evidence type="ECO:0000256" key="8">
    <source>
        <dbReference type="ARBA" id="ARBA00023180"/>
    </source>
</evidence>
<keyword evidence="6" id="KW-1133">Transmembrane helix</keyword>
<dbReference type="PANTHER" id="PTHR31392">
    <property type="entry name" value="ALPHA-1,3-MANNOSYLTRANSFERASE MNN1-RELATED"/>
    <property type="match status" value="1"/>
</dbReference>
<evidence type="ECO:0008006" key="10">
    <source>
        <dbReference type="Google" id="ProtNLM"/>
    </source>
</evidence>